<reference evidence="2" key="1">
    <citation type="journal article" date="2020" name="mSystems">
        <title>Genome- and Community-Level Interaction Insights into Carbon Utilization and Element Cycling Functions of Hydrothermarchaeota in Hydrothermal Sediment.</title>
        <authorList>
            <person name="Zhou Z."/>
            <person name="Liu Y."/>
            <person name="Xu W."/>
            <person name="Pan J."/>
            <person name="Luo Z.H."/>
            <person name="Li M."/>
        </authorList>
    </citation>
    <scope>NUCLEOTIDE SEQUENCE [LARGE SCALE GENOMIC DNA]</scope>
    <source>
        <strain evidence="2">SpSt-82</strain>
    </source>
</reference>
<dbReference type="GO" id="GO:0022857">
    <property type="term" value="F:transmembrane transporter activity"/>
    <property type="evidence" value="ECO:0007669"/>
    <property type="project" value="InterPro"/>
</dbReference>
<comment type="caution">
    <text evidence="2">The sequence shown here is derived from an EMBL/GenBank/DDBJ whole genome shotgun (WGS) entry which is preliminary data.</text>
</comment>
<dbReference type="Gene3D" id="3.40.190.120">
    <property type="entry name" value="Osmoprotection protein (prox), domain 2"/>
    <property type="match status" value="1"/>
</dbReference>
<dbReference type="RefSeq" id="WP_017872457.1">
    <property type="nucleotide sequence ID" value="NZ_CP187957.1"/>
</dbReference>
<accession>A0A7V4TY93</accession>
<dbReference type="Pfam" id="PF04069">
    <property type="entry name" value="OpuAC"/>
    <property type="match status" value="1"/>
</dbReference>
<evidence type="ECO:0000313" key="2">
    <source>
        <dbReference type="EMBL" id="HGY39518.1"/>
    </source>
</evidence>
<protein>
    <submittedName>
        <fullName evidence="2">Glycine/betaine ABC transporter substrate-binding protein</fullName>
    </submittedName>
</protein>
<dbReference type="GO" id="GO:0043190">
    <property type="term" value="C:ATP-binding cassette (ABC) transporter complex"/>
    <property type="evidence" value="ECO:0007669"/>
    <property type="project" value="InterPro"/>
</dbReference>
<dbReference type="Gene3D" id="3.40.190.10">
    <property type="entry name" value="Periplasmic binding protein-like II"/>
    <property type="match status" value="1"/>
</dbReference>
<organism evidence="2">
    <name type="scientific">Candidatus Caldatribacterium saccharofermentans</name>
    <dbReference type="NCBI Taxonomy" id="1454753"/>
    <lineage>
        <taxon>Bacteria</taxon>
        <taxon>Pseudomonadati</taxon>
        <taxon>Atribacterota</taxon>
        <taxon>Atribacteria</taxon>
        <taxon>Atribacterales</taxon>
        <taxon>Candidatus Caldatribacteriaceae</taxon>
        <taxon>Candidatus Caldatribacterium</taxon>
    </lineage>
</organism>
<dbReference type="EMBL" id="DTIY01000043">
    <property type="protein sequence ID" value="HGY39518.1"/>
    <property type="molecule type" value="Genomic_DNA"/>
</dbReference>
<evidence type="ECO:0000259" key="1">
    <source>
        <dbReference type="Pfam" id="PF04069"/>
    </source>
</evidence>
<gene>
    <name evidence="2" type="ORF">ENW11_06935</name>
</gene>
<dbReference type="AlphaFoldDB" id="A0A7V4TY93"/>
<dbReference type="InterPro" id="IPR007210">
    <property type="entry name" value="ABC_Gly_betaine_transp_sub-bd"/>
</dbReference>
<name>A0A7V4TY93_9BACT</name>
<dbReference type="SUPFAM" id="SSF53850">
    <property type="entry name" value="Periplasmic binding protein-like II"/>
    <property type="match status" value="1"/>
</dbReference>
<proteinExistence type="predicted"/>
<feature type="domain" description="ABC-type glycine betaine transport system substrate-binding" evidence="1">
    <location>
        <begin position="38"/>
        <end position="302"/>
    </location>
</feature>
<sequence>MKRFFIVGLFVVLLLGGSSGFAQGWCVRSLAEAREPGKIVVSNKPFTESYILAEIMAELLRRRTNLSVERRIIEGGTTSILHPALLAGEIDLYPEYTGTAWQEVLKHREIIQDPLKLYEAVKREYEERFGLVWLPLFGFNNTFTLAVRRASAERDGLRTFSDLARVSERYVFGAEPDFFERQDGYENLVRTYGFRFKATRQMAIALKYPAIVSREVDVINAFSTDGLLRKFDLVVLEDDRQFFPSYLCAPVIRKEVLDRYPEVGRVLGLLEGKISDAEMTEMNYLVDEERRDPKDVAREFLEREGLL</sequence>